<dbReference type="Proteomes" id="UP000275777">
    <property type="component" value="Chromosome"/>
</dbReference>
<organism evidence="1 2">
    <name type="scientific">Chromobacterium violaceum</name>
    <dbReference type="NCBI Taxonomy" id="536"/>
    <lineage>
        <taxon>Bacteria</taxon>
        <taxon>Pseudomonadati</taxon>
        <taxon>Pseudomonadota</taxon>
        <taxon>Betaproteobacteria</taxon>
        <taxon>Neisseriales</taxon>
        <taxon>Chromobacteriaceae</taxon>
        <taxon>Chromobacterium</taxon>
    </lineage>
</organism>
<gene>
    <name evidence="1" type="ORF">NCTC9695_06243</name>
</gene>
<reference evidence="1 2" key="1">
    <citation type="submission" date="2018-12" db="EMBL/GenBank/DDBJ databases">
        <authorList>
            <consortium name="Pathogen Informatics"/>
        </authorList>
    </citation>
    <scope>NUCLEOTIDE SEQUENCE [LARGE SCALE GENOMIC DNA]</scope>
    <source>
        <strain evidence="1 2">NCTC9695</strain>
    </source>
</reference>
<protein>
    <recommendedName>
        <fullName evidence="3">Glyoxalase/fosfomycin resistance/dioxygenase domain-containing protein</fullName>
    </recommendedName>
</protein>
<evidence type="ECO:0000313" key="1">
    <source>
        <dbReference type="EMBL" id="VEB45712.1"/>
    </source>
</evidence>
<dbReference type="EMBL" id="LR134182">
    <property type="protein sequence ID" value="VEB45712.1"/>
    <property type="molecule type" value="Genomic_DNA"/>
</dbReference>
<proteinExistence type="predicted"/>
<evidence type="ECO:0008006" key="3">
    <source>
        <dbReference type="Google" id="ProtNLM"/>
    </source>
</evidence>
<sequence length="29" mass="3104">MKQSLALVSLVVADYDEAIDFFVGKLGSS</sequence>
<dbReference type="AlphaFoldDB" id="A0A3S5DLZ4"/>
<accession>A0A3S5DLZ4</accession>
<name>A0A3S5DLZ4_CHRVL</name>
<evidence type="ECO:0000313" key="2">
    <source>
        <dbReference type="Proteomes" id="UP000275777"/>
    </source>
</evidence>